<proteinExistence type="predicted"/>
<protein>
    <submittedName>
        <fullName evidence="2">Uncharacterized protein</fullName>
    </submittedName>
</protein>
<comment type="caution">
    <text evidence="2">The sequence shown here is derived from an EMBL/GenBank/DDBJ whole genome shotgun (WGS) entry which is preliminary data.</text>
</comment>
<sequence>MVDVAWQTYSPKLKLVSSEICVFSHPSHILSGNTLILFTKKKEYIHINVGAAATAAADYYDDDDDDDDDDYDDDDDDDDDDDGDDDD</sequence>
<dbReference type="EMBL" id="BLXT01005502">
    <property type="protein sequence ID" value="GFO23125.1"/>
    <property type="molecule type" value="Genomic_DNA"/>
</dbReference>
<gene>
    <name evidence="2" type="ORF">PoB_004963000</name>
</gene>
<accession>A0AAV4BRC0</accession>
<name>A0AAV4BRC0_9GAST</name>
<keyword evidence="3" id="KW-1185">Reference proteome</keyword>
<dbReference type="Proteomes" id="UP000735302">
    <property type="component" value="Unassembled WGS sequence"/>
</dbReference>
<feature type="region of interest" description="Disordered" evidence="1">
    <location>
        <begin position="57"/>
        <end position="87"/>
    </location>
</feature>
<evidence type="ECO:0000313" key="3">
    <source>
        <dbReference type="Proteomes" id="UP000735302"/>
    </source>
</evidence>
<dbReference type="AlphaFoldDB" id="A0AAV4BRC0"/>
<organism evidence="2 3">
    <name type="scientific">Plakobranchus ocellatus</name>
    <dbReference type="NCBI Taxonomy" id="259542"/>
    <lineage>
        <taxon>Eukaryota</taxon>
        <taxon>Metazoa</taxon>
        <taxon>Spiralia</taxon>
        <taxon>Lophotrochozoa</taxon>
        <taxon>Mollusca</taxon>
        <taxon>Gastropoda</taxon>
        <taxon>Heterobranchia</taxon>
        <taxon>Euthyneura</taxon>
        <taxon>Panpulmonata</taxon>
        <taxon>Sacoglossa</taxon>
        <taxon>Placobranchoidea</taxon>
        <taxon>Plakobranchidae</taxon>
        <taxon>Plakobranchus</taxon>
    </lineage>
</organism>
<feature type="compositionally biased region" description="Acidic residues" evidence="1">
    <location>
        <begin position="59"/>
        <end position="87"/>
    </location>
</feature>
<evidence type="ECO:0000313" key="2">
    <source>
        <dbReference type="EMBL" id="GFO23125.1"/>
    </source>
</evidence>
<reference evidence="2 3" key="1">
    <citation type="journal article" date="2021" name="Elife">
        <title>Chloroplast acquisition without the gene transfer in kleptoplastic sea slugs, Plakobranchus ocellatus.</title>
        <authorList>
            <person name="Maeda T."/>
            <person name="Takahashi S."/>
            <person name="Yoshida T."/>
            <person name="Shimamura S."/>
            <person name="Takaki Y."/>
            <person name="Nagai Y."/>
            <person name="Toyoda A."/>
            <person name="Suzuki Y."/>
            <person name="Arimoto A."/>
            <person name="Ishii H."/>
            <person name="Satoh N."/>
            <person name="Nishiyama T."/>
            <person name="Hasebe M."/>
            <person name="Maruyama T."/>
            <person name="Minagawa J."/>
            <person name="Obokata J."/>
            <person name="Shigenobu S."/>
        </authorList>
    </citation>
    <scope>NUCLEOTIDE SEQUENCE [LARGE SCALE GENOMIC DNA]</scope>
</reference>
<evidence type="ECO:0000256" key="1">
    <source>
        <dbReference type="SAM" id="MobiDB-lite"/>
    </source>
</evidence>